<keyword evidence="1" id="KW-0472">Membrane</keyword>
<feature type="transmembrane region" description="Helical" evidence="1">
    <location>
        <begin position="6"/>
        <end position="22"/>
    </location>
</feature>
<sequence>MAYNHLLYKLFNLIINYIIYFFKNIKIYNLHL</sequence>
<reference evidence="2" key="1">
    <citation type="journal article" date="2021" name="Proc. Natl. Acad. Sci. U.S.A.">
        <title>A Catalog of Tens of Thousands of Viruses from Human Metagenomes Reveals Hidden Associations with Chronic Diseases.</title>
        <authorList>
            <person name="Tisza M.J."/>
            <person name="Buck C.B."/>
        </authorList>
    </citation>
    <scope>NUCLEOTIDE SEQUENCE</scope>
    <source>
        <strain evidence="2">CtEfN2</strain>
    </source>
</reference>
<keyword evidence="1" id="KW-0812">Transmembrane</keyword>
<accession>A0A8S5RM62</accession>
<keyword evidence="1" id="KW-1133">Transmembrane helix</keyword>
<proteinExistence type="predicted"/>
<name>A0A8S5RM62_9VIRU</name>
<evidence type="ECO:0000256" key="1">
    <source>
        <dbReference type="SAM" id="Phobius"/>
    </source>
</evidence>
<dbReference type="EMBL" id="BK059123">
    <property type="protein sequence ID" value="DAE32464.1"/>
    <property type="molecule type" value="Genomic_DNA"/>
</dbReference>
<protein>
    <submittedName>
        <fullName evidence="2">Uncharacterized protein</fullName>
    </submittedName>
</protein>
<organism evidence="2">
    <name type="scientific">virus sp. ctEfN2</name>
    <dbReference type="NCBI Taxonomy" id="2825810"/>
    <lineage>
        <taxon>Viruses</taxon>
    </lineage>
</organism>
<evidence type="ECO:0000313" key="2">
    <source>
        <dbReference type="EMBL" id="DAE32464.1"/>
    </source>
</evidence>